<gene>
    <name evidence="2" type="primary">Ticrr_0</name>
    <name evidence="2" type="ORF">LANLUD_R03681</name>
</gene>
<dbReference type="EMBL" id="VYXG01000807">
    <property type="protein sequence ID" value="NWT78375.1"/>
    <property type="molecule type" value="Genomic_DNA"/>
</dbReference>
<name>A0A7K5RG79_LANLU</name>
<evidence type="ECO:0000313" key="2">
    <source>
        <dbReference type="EMBL" id="NWT78375.1"/>
    </source>
</evidence>
<protein>
    <submittedName>
        <fullName evidence="2">TICRR protein</fullName>
    </submittedName>
</protein>
<sequence>STGRETTMSISEHCSGRVTNTLGEFELEGICQLQDQASPSDSEPRADEDSAMGTFGLKSRKRVFTSVSPEKEGSHGAKRSRADRCSLDLTGCSTDEGNRSKSRIDSVLPEKPGAHALKAPEQHSCLGDDDVFLLSGSTPPVERGLSASSLLALTQSPLLSPPPSRRKRIQVNSGKLWLSCILSIFVEEESDAVQITANQELSPFRIMVSRRRPLSRTYSRKKLLS</sequence>
<keyword evidence="3" id="KW-1185">Reference proteome</keyword>
<evidence type="ECO:0000313" key="3">
    <source>
        <dbReference type="Proteomes" id="UP000547499"/>
    </source>
</evidence>
<organism evidence="2 3">
    <name type="scientific">Lanius ludovicianus</name>
    <name type="common">Loggerhead shrike</name>
    <dbReference type="NCBI Taxonomy" id="28713"/>
    <lineage>
        <taxon>Eukaryota</taxon>
        <taxon>Metazoa</taxon>
        <taxon>Chordata</taxon>
        <taxon>Craniata</taxon>
        <taxon>Vertebrata</taxon>
        <taxon>Euteleostomi</taxon>
        <taxon>Archelosauria</taxon>
        <taxon>Archosauria</taxon>
        <taxon>Dinosauria</taxon>
        <taxon>Saurischia</taxon>
        <taxon>Theropoda</taxon>
        <taxon>Coelurosauria</taxon>
        <taxon>Aves</taxon>
        <taxon>Neognathae</taxon>
        <taxon>Neoaves</taxon>
        <taxon>Telluraves</taxon>
        <taxon>Australaves</taxon>
        <taxon>Passeriformes</taxon>
        <taxon>Corvoidea</taxon>
        <taxon>Laniidae</taxon>
        <taxon>Lanius</taxon>
    </lineage>
</organism>
<dbReference type="Proteomes" id="UP000547499">
    <property type="component" value="Unassembled WGS sequence"/>
</dbReference>
<feature type="compositionally biased region" description="Basic and acidic residues" evidence="1">
    <location>
        <begin position="69"/>
        <end position="82"/>
    </location>
</feature>
<proteinExistence type="predicted"/>
<feature type="region of interest" description="Disordered" evidence="1">
    <location>
        <begin position="32"/>
        <end position="82"/>
    </location>
</feature>
<reference evidence="2 3" key="1">
    <citation type="submission" date="2019-09" db="EMBL/GenBank/DDBJ databases">
        <title>Bird 10,000 Genomes (B10K) Project - Family phase.</title>
        <authorList>
            <person name="Zhang G."/>
        </authorList>
    </citation>
    <scope>NUCLEOTIDE SEQUENCE [LARGE SCALE GENOMIC DNA]</scope>
    <source>
        <strain evidence="2">B10K-DU-001-65</strain>
        <tissue evidence="2">Muscle</tissue>
    </source>
</reference>
<accession>A0A7K5RG79</accession>
<evidence type="ECO:0000256" key="1">
    <source>
        <dbReference type="SAM" id="MobiDB-lite"/>
    </source>
</evidence>
<comment type="caution">
    <text evidence="2">The sequence shown here is derived from an EMBL/GenBank/DDBJ whole genome shotgun (WGS) entry which is preliminary data.</text>
</comment>
<dbReference type="AlphaFoldDB" id="A0A7K5RG79"/>
<feature type="non-terminal residue" evidence="2">
    <location>
        <position position="1"/>
    </location>
</feature>
<feature type="non-terminal residue" evidence="2">
    <location>
        <position position="225"/>
    </location>
</feature>